<protein>
    <submittedName>
        <fullName evidence="2">CAP-Gly domain-containing protein</fullName>
    </submittedName>
</protein>
<name>A0A183B936_9TREM</name>
<dbReference type="PROSITE" id="PS50245">
    <property type="entry name" value="CAP_GLY_2"/>
    <property type="match status" value="1"/>
</dbReference>
<dbReference type="InterPro" id="IPR000938">
    <property type="entry name" value="CAP-Gly_domain"/>
</dbReference>
<dbReference type="InterPro" id="IPR036859">
    <property type="entry name" value="CAP-Gly_dom_sf"/>
</dbReference>
<evidence type="ECO:0000259" key="1">
    <source>
        <dbReference type="PROSITE" id="PS50245"/>
    </source>
</evidence>
<dbReference type="AlphaFoldDB" id="A0A183B936"/>
<feature type="domain" description="CAP-Gly" evidence="1">
    <location>
        <begin position="1"/>
        <end position="29"/>
    </location>
</feature>
<evidence type="ECO:0000313" key="2">
    <source>
        <dbReference type="WBParaSite" id="ECPE_0001576101-mRNA-1"/>
    </source>
</evidence>
<dbReference type="Pfam" id="PF01302">
    <property type="entry name" value="CAP_GLY"/>
    <property type="match status" value="1"/>
</dbReference>
<sequence>LDSPKGKHDGTAYGIRYFQCPARCGLFCRLDNLKHMDASKSTHTHTRGSLVDRLRLSGIDETHGLTRQSQGTPRVLPNEDHISLRLSIVTLTEQYD</sequence>
<accession>A0A183B936</accession>
<dbReference type="SUPFAM" id="SSF74924">
    <property type="entry name" value="Cap-Gly domain"/>
    <property type="match status" value="1"/>
</dbReference>
<dbReference type="WBParaSite" id="ECPE_0001576101-mRNA-1">
    <property type="protein sequence ID" value="ECPE_0001576101-mRNA-1"/>
    <property type="gene ID" value="ECPE_0001576101"/>
</dbReference>
<organism evidence="2">
    <name type="scientific">Echinostoma caproni</name>
    <dbReference type="NCBI Taxonomy" id="27848"/>
    <lineage>
        <taxon>Eukaryota</taxon>
        <taxon>Metazoa</taxon>
        <taxon>Spiralia</taxon>
        <taxon>Lophotrochozoa</taxon>
        <taxon>Platyhelminthes</taxon>
        <taxon>Trematoda</taxon>
        <taxon>Digenea</taxon>
        <taxon>Plagiorchiida</taxon>
        <taxon>Echinostomata</taxon>
        <taxon>Echinostomatoidea</taxon>
        <taxon>Echinostomatidae</taxon>
        <taxon>Echinostoma</taxon>
    </lineage>
</organism>
<dbReference type="Gene3D" id="2.30.30.190">
    <property type="entry name" value="CAP Gly-rich-like domain"/>
    <property type="match status" value="1"/>
</dbReference>
<reference evidence="2" key="1">
    <citation type="submission" date="2016-06" db="UniProtKB">
        <authorList>
            <consortium name="WormBaseParasite"/>
        </authorList>
    </citation>
    <scope>IDENTIFICATION</scope>
</reference>
<proteinExistence type="predicted"/>